<proteinExistence type="predicted"/>
<protein>
    <submittedName>
        <fullName evidence="1">Uncharacterized protein</fullName>
    </submittedName>
</protein>
<comment type="caution">
    <text evidence="1">The sequence shown here is derived from an EMBL/GenBank/DDBJ whole genome shotgun (WGS) entry which is preliminary data.</text>
</comment>
<dbReference type="Proteomes" id="UP000814140">
    <property type="component" value="Unassembled WGS sequence"/>
</dbReference>
<dbReference type="EMBL" id="MU277205">
    <property type="protein sequence ID" value="KAI0062968.1"/>
    <property type="molecule type" value="Genomic_DNA"/>
</dbReference>
<reference evidence="1" key="1">
    <citation type="submission" date="2021-03" db="EMBL/GenBank/DDBJ databases">
        <authorList>
            <consortium name="DOE Joint Genome Institute"/>
            <person name="Ahrendt S."/>
            <person name="Looney B.P."/>
            <person name="Miyauchi S."/>
            <person name="Morin E."/>
            <person name="Drula E."/>
            <person name="Courty P.E."/>
            <person name="Chicoki N."/>
            <person name="Fauchery L."/>
            <person name="Kohler A."/>
            <person name="Kuo A."/>
            <person name="Labutti K."/>
            <person name="Pangilinan J."/>
            <person name="Lipzen A."/>
            <person name="Riley R."/>
            <person name="Andreopoulos W."/>
            <person name="He G."/>
            <person name="Johnson J."/>
            <person name="Barry K.W."/>
            <person name="Grigoriev I.V."/>
            <person name="Nagy L."/>
            <person name="Hibbett D."/>
            <person name="Henrissat B."/>
            <person name="Matheny P.B."/>
            <person name="Labbe J."/>
            <person name="Martin F."/>
        </authorList>
    </citation>
    <scope>NUCLEOTIDE SEQUENCE</scope>
    <source>
        <strain evidence="1">HHB10654</strain>
    </source>
</reference>
<accession>A0ACB8T2L0</accession>
<sequence>MDPDLSSNRVTGWDSVFYVPAFVTEEEEDYLIRKIQETPQNKWKQLANRRLQIWGGDLTPKNVLIPQAMPPFLVEYPNLISRLKATGAFNSSPHQQPNHVILNEYLAGQGIMPHEDGPSYHPVVATLSLGSHTVMHYYRYAPSDPAEGGGAGRAIEPAPALSLLLEPRSLVITSSALYSAHLHGISAVEEDTFTGPGDSKDSHGFCVANANLLVGAREKSVVEGGGALRRGTRYSLTCRDVSRVAKIGTGTAFGR</sequence>
<keyword evidence="2" id="KW-1185">Reference proteome</keyword>
<name>A0ACB8T2L0_9AGAM</name>
<organism evidence="1 2">
    <name type="scientific">Artomyces pyxidatus</name>
    <dbReference type="NCBI Taxonomy" id="48021"/>
    <lineage>
        <taxon>Eukaryota</taxon>
        <taxon>Fungi</taxon>
        <taxon>Dikarya</taxon>
        <taxon>Basidiomycota</taxon>
        <taxon>Agaricomycotina</taxon>
        <taxon>Agaricomycetes</taxon>
        <taxon>Russulales</taxon>
        <taxon>Auriscalpiaceae</taxon>
        <taxon>Artomyces</taxon>
    </lineage>
</organism>
<evidence type="ECO:0000313" key="1">
    <source>
        <dbReference type="EMBL" id="KAI0062968.1"/>
    </source>
</evidence>
<reference evidence="1" key="2">
    <citation type="journal article" date="2022" name="New Phytol.">
        <title>Evolutionary transition to the ectomycorrhizal habit in the genomes of a hyperdiverse lineage of mushroom-forming fungi.</title>
        <authorList>
            <person name="Looney B."/>
            <person name="Miyauchi S."/>
            <person name="Morin E."/>
            <person name="Drula E."/>
            <person name="Courty P.E."/>
            <person name="Kohler A."/>
            <person name="Kuo A."/>
            <person name="LaButti K."/>
            <person name="Pangilinan J."/>
            <person name="Lipzen A."/>
            <person name="Riley R."/>
            <person name="Andreopoulos W."/>
            <person name="He G."/>
            <person name="Johnson J."/>
            <person name="Nolan M."/>
            <person name="Tritt A."/>
            <person name="Barry K.W."/>
            <person name="Grigoriev I.V."/>
            <person name="Nagy L.G."/>
            <person name="Hibbett D."/>
            <person name="Henrissat B."/>
            <person name="Matheny P.B."/>
            <person name="Labbe J."/>
            <person name="Martin F.M."/>
        </authorList>
    </citation>
    <scope>NUCLEOTIDE SEQUENCE</scope>
    <source>
        <strain evidence="1">HHB10654</strain>
    </source>
</reference>
<gene>
    <name evidence="1" type="ORF">BV25DRAFT_1884659</name>
</gene>
<evidence type="ECO:0000313" key="2">
    <source>
        <dbReference type="Proteomes" id="UP000814140"/>
    </source>
</evidence>